<comment type="subcellular location">
    <subcellularLocation>
        <location evidence="1">Cell membrane</location>
        <topology evidence="1">Multi-pass membrane protein</topology>
    </subcellularLocation>
</comment>
<feature type="transmembrane region" description="Helical" evidence="6">
    <location>
        <begin position="294"/>
        <end position="315"/>
    </location>
</feature>
<feature type="transmembrane region" description="Helical" evidence="6">
    <location>
        <begin position="168"/>
        <end position="189"/>
    </location>
</feature>
<evidence type="ECO:0000256" key="5">
    <source>
        <dbReference type="ARBA" id="ARBA00023136"/>
    </source>
</evidence>
<feature type="transmembrane region" description="Helical" evidence="6">
    <location>
        <begin position="219"/>
        <end position="240"/>
    </location>
</feature>
<dbReference type="EMBL" id="VSSQ01009809">
    <property type="protein sequence ID" value="MPM42663.1"/>
    <property type="molecule type" value="Genomic_DNA"/>
</dbReference>
<accession>A0A644ZVK4</accession>
<evidence type="ECO:0000313" key="7">
    <source>
        <dbReference type="EMBL" id="MPM42663.1"/>
    </source>
</evidence>
<comment type="caution">
    <text evidence="7">The sequence shown here is derived from an EMBL/GenBank/DDBJ whole genome shotgun (WGS) entry which is preliminary data.</text>
</comment>
<keyword evidence="5 6" id="KW-0472">Membrane</keyword>
<evidence type="ECO:0000256" key="2">
    <source>
        <dbReference type="ARBA" id="ARBA00022475"/>
    </source>
</evidence>
<organism evidence="7">
    <name type="scientific">bioreactor metagenome</name>
    <dbReference type="NCBI Taxonomy" id="1076179"/>
    <lineage>
        <taxon>unclassified sequences</taxon>
        <taxon>metagenomes</taxon>
        <taxon>ecological metagenomes</taxon>
    </lineage>
</organism>
<evidence type="ECO:0000256" key="3">
    <source>
        <dbReference type="ARBA" id="ARBA00022692"/>
    </source>
</evidence>
<feature type="transmembrane region" description="Helical" evidence="6">
    <location>
        <begin position="44"/>
        <end position="61"/>
    </location>
</feature>
<feature type="transmembrane region" description="Helical" evidence="6">
    <location>
        <begin position="67"/>
        <end position="86"/>
    </location>
</feature>
<dbReference type="GO" id="GO:0015658">
    <property type="term" value="F:branched-chain amino acid transmembrane transporter activity"/>
    <property type="evidence" value="ECO:0007669"/>
    <property type="project" value="InterPro"/>
</dbReference>
<keyword evidence="4 6" id="KW-1133">Transmembrane helix</keyword>
<dbReference type="InterPro" id="IPR043428">
    <property type="entry name" value="LivM-like"/>
</dbReference>
<keyword evidence="3 6" id="KW-0812">Transmembrane</keyword>
<feature type="transmembrane region" description="Helical" evidence="6">
    <location>
        <begin position="121"/>
        <end position="138"/>
    </location>
</feature>
<feature type="transmembrane region" description="Helical" evidence="6">
    <location>
        <begin position="93"/>
        <end position="115"/>
    </location>
</feature>
<dbReference type="Pfam" id="PF02653">
    <property type="entry name" value="BPD_transp_2"/>
    <property type="match status" value="1"/>
</dbReference>
<dbReference type="InterPro" id="IPR001851">
    <property type="entry name" value="ABC_transp_permease"/>
</dbReference>
<feature type="transmembrane region" description="Helical" evidence="6">
    <location>
        <begin position="252"/>
        <end position="274"/>
    </location>
</feature>
<proteinExistence type="predicted"/>
<gene>
    <name evidence="7" type="ORF">SDC9_89330</name>
</gene>
<keyword evidence="2" id="KW-1003">Cell membrane</keyword>
<dbReference type="GO" id="GO:0005886">
    <property type="term" value="C:plasma membrane"/>
    <property type="evidence" value="ECO:0007669"/>
    <property type="project" value="UniProtKB-SubCell"/>
</dbReference>
<dbReference type="AlphaFoldDB" id="A0A644ZVK4"/>
<evidence type="ECO:0008006" key="8">
    <source>
        <dbReference type="Google" id="ProtNLM"/>
    </source>
</evidence>
<dbReference type="PANTHER" id="PTHR30482">
    <property type="entry name" value="HIGH-AFFINITY BRANCHED-CHAIN AMINO ACID TRANSPORT SYSTEM PERMEASE"/>
    <property type="match status" value="1"/>
</dbReference>
<name>A0A644ZVK4_9ZZZZ</name>
<dbReference type="CDD" id="cd06581">
    <property type="entry name" value="TM_PBP1_LivM_like"/>
    <property type="match status" value="1"/>
</dbReference>
<feature type="transmembrane region" description="Helical" evidence="6">
    <location>
        <begin position="20"/>
        <end position="37"/>
    </location>
</feature>
<sequence>MNASTSTLHQDHEKGGSWKVWIPALLVLFAVPLLFAGSPFYIHLAVLICLNIIFVNGLALINRTGQLSFCHAAFMGMGAFVAVICSTRFHTPFFVSVIAGVLVSMLMAFLLGAVILRLQGVYFVLVTFCFGELFRLVLLEGGDITGGANGIANIPPASLFGFTFDTKLSFYGLAAACTFLSILLLIALFKTPKGNALDAVGDNPDLAEASGISIQGSQMFAFVLGSAFAGFAGALMAHYLGFVSPESFNQHISVAAIIMLVIGGRGSVVGPILGALIMTPLPELFRSAIETQNIMYGITLILVLKFLPTGLVGMGTKLFGKRSKQ</sequence>
<evidence type="ECO:0000256" key="6">
    <source>
        <dbReference type="SAM" id="Phobius"/>
    </source>
</evidence>
<reference evidence="7" key="1">
    <citation type="submission" date="2019-08" db="EMBL/GenBank/DDBJ databases">
        <authorList>
            <person name="Kucharzyk K."/>
            <person name="Murdoch R.W."/>
            <person name="Higgins S."/>
            <person name="Loffler F."/>
        </authorList>
    </citation>
    <scope>NUCLEOTIDE SEQUENCE</scope>
</reference>
<protein>
    <recommendedName>
        <fullName evidence="8">High-affinity branched-chain amino acid transport system permease protein LivH</fullName>
    </recommendedName>
</protein>
<evidence type="ECO:0000256" key="4">
    <source>
        <dbReference type="ARBA" id="ARBA00022989"/>
    </source>
</evidence>
<evidence type="ECO:0000256" key="1">
    <source>
        <dbReference type="ARBA" id="ARBA00004651"/>
    </source>
</evidence>
<dbReference type="PANTHER" id="PTHR30482:SF20">
    <property type="entry name" value="HIGH-AFFINITY BRANCHED-CHAIN AMINO ACID TRANSPORT SYSTEM PERMEASE PROTEIN LIVM"/>
    <property type="match status" value="1"/>
</dbReference>